<dbReference type="Pfam" id="PF00912">
    <property type="entry name" value="Transgly"/>
    <property type="match status" value="1"/>
</dbReference>
<protein>
    <recommendedName>
        <fullName evidence="10">peptidoglycan glycosyltransferase</fullName>
        <ecNumber evidence="10">2.4.99.28</ecNumber>
    </recommendedName>
</protein>
<dbReference type="InterPro" id="IPR001264">
    <property type="entry name" value="Glyco_trans_51"/>
</dbReference>
<comment type="pathway">
    <text evidence="1">Cell wall biogenesis; peptidoglycan biosynthesis.</text>
</comment>
<dbReference type="Proteomes" id="UP001302349">
    <property type="component" value="Chromosome"/>
</dbReference>
<dbReference type="InterPro" id="IPR036950">
    <property type="entry name" value="PBP_transglycosylase"/>
</dbReference>
<evidence type="ECO:0000259" key="14">
    <source>
        <dbReference type="Pfam" id="PF06832"/>
    </source>
</evidence>
<evidence type="ECO:0000256" key="5">
    <source>
        <dbReference type="ARBA" id="ARBA00022670"/>
    </source>
</evidence>
<evidence type="ECO:0000256" key="10">
    <source>
        <dbReference type="ARBA" id="ARBA00044770"/>
    </source>
</evidence>
<dbReference type="InterPro" id="IPR012338">
    <property type="entry name" value="Beta-lactam/transpept-like"/>
</dbReference>
<accession>A0ABZ0IUZ7</accession>
<evidence type="ECO:0000256" key="6">
    <source>
        <dbReference type="ARBA" id="ARBA00022676"/>
    </source>
</evidence>
<evidence type="ECO:0000256" key="1">
    <source>
        <dbReference type="ARBA" id="ARBA00004752"/>
    </source>
</evidence>
<keyword evidence="6" id="KW-0328">Glycosyltransferase</keyword>
<dbReference type="NCBIfam" id="TIGR02073">
    <property type="entry name" value="PBP_1c"/>
    <property type="match status" value="1"/>
</dbReference>
<evidence type="ECO:0000256" key="9">
    <source>
        <dbReference type="ARBA" id="ARBA00023268"/>
    </source>
</evidence>
<comment type="similarity">
    <text evidence="3">In the N-terminal section; belongs to the glycosyltransferase 51 family.</text>
</comment>
<dbReference type="InterPro" id="IPR023346">
    <property type="entry name" value="Lysozyme-like_dom_sf"/>
</dbReference>
<evidence type="ECO:0000256" key="4">
    <source>
        <dbReference type="ARBA" id="ARBA00022645"/>
    </source>
</evidence>
<dbReference type="EMBL" id="CP136051">
    <property type="protein sequence ID" value="WOK08426.1"/>
    <property type="molecule type" value="Genomic_DNA"/>
</dbReference>
<feature type="domain" description="Penicillin-binding protein transpeptidase" evidence="12">
    <location>
        <begin position="281"/>
        <end position="406"/>
    </location>
</feature>
<keyword evidence="5" id="KW-0645">Protease</keyword>
<dbReference type="EC" id="2.4.99.28" evidence="10"/>
<name>A0ABZ0IUZ7_9BACT</name>
<comment type="catalytic activity">
    <reaction evidence="11">
        <text>[GlcNAc-(1-&gt;4)-Mur2Ac(oyl-L-Ala-gamma-D-Glu-L-Lys-D-Ala-D-Ala)](n)-di-trans,octa-cis-undecaprenyl diphosphate + beta-D-GlcNAc-(1-&gt;4)-Mur2Ac(oyl-L-Ala-gamma-D-Glu-L-Lys-D-Ala-D-Ala)-di-trans,octa-cis-undecaprenyl diphosphate = [GlcNAc-(1-&gt;4)-Mur2Ac(oyl-L-Ala-gamma-D-Glu-L-Lys-D-Ala-D-Ala)](n+1)-di-trans,octa-cis-undecaprenyl diphosphate + di-trans,octa-cis-undecaprenyl diphosphate + H(+)</text>
        <dbReference type="Rhea" id="RHEA:23708"/>
        <dbReference type="Rhea" id="RHEA-COMP:9602"/>
        <dbReference type="Rhea" id="RHEA-COMP:9603"/>
        <dbReference type="ChEBI" id="CHEBI:15378"/>
        <dbReference type="ChEBI" id="CHEBI:58405"/>
        <dbReference type="ChEBI" id="CHEBI:60033"/>
        <dbReference type="ChEBI" id="CHEBI:78435"/>
        <dbReference type="EC" id="2.4.99.28"/>
    </reaction>
</comment>
<dbReference type="InterPro" id="IPR001460">
    <property type="entry name" value="PCN-bd_Tpept"/>
</dbReference>
<dbReference type="InterPro" id="IPR050396">
    <property type="entry name" value="Glycosyltr_51/Transpeptidase"/>
</dbReference>
<evidence type="ECO:0000256" key="8">
    <source>
        <dbReference type="ARBA" id="ARBA00022801"/>
    </source>
</evidence>
<dbReference type="SUPFAM" id="SSF53955">
    <property type="entry name" value="Lysozyme-like"/>
    <property type="match status" value="1"/>
</dbReference>
<dbReference type="SUPFAM" id="SSF56601">
    <property type="entry name" value="beta-lactamase/transpeptidase-like"/>
    <property type="match status" value="1"/>
</dbReference>
<sequence>MLILFYPLPSPLFPKKYATLLQSSDGQLLGARISSDGQWRFPPADSVPQKFKAAILLFEDEYFHYHPGINPVSLGRAFWQNIRSGKIVSGGSTLTMQTVRMALENQERTYRQKLWELLLSIKLELFYSKEEILRLYTYHAPFGGNVVGLSAASWRYFGRPPYQLSWAETAALAVLPNSPSSVFPGKNEITFRHKRDALLDKLSAKGYLTSDEALLAKAEPLPGKVKPLPNDAFHLLQRAEKDGLVGTIVQSTLDFALQRQVKEKTDRYSEQLAYNEIHNAAAIVIDIASGETLAYVGNSFPNGDETNNHGQFVDVITAHRSPGSLLKPFLYAAALDDGILLPKELLPDIPLFYRGFAPQNFDKKYRGAVAADEALASSLNVPFVFLLREYGYEKLHQKLRQIGMQSLDRPANHYGLSLILGGAESTLWELSGMFAGMARALNNFQDRPYNRGYSTADYRPNTYLPLKTTEQESDLEANGLLAAPSILYAFQAMQQLRRPEEMSGAEMYGSYRPIAWKTGTSHGFRDAWAIGLNDRYVVGVWVGNADNEGRPGLTGIRSASPLMFSIFELLGGDATFDEPFGKPVSICKESGLLATEYCTETTDTNLPDYMLQGKRCTYHHLLHLDQAEKHQVSSACYAVDKMLSRRWFVLPAVQAWYYKQYHSNYKEPPPFLPACGEQNANGFMELIYPREFTKVYVPVEQDGKPGLAIFEAAHRNPASTIYWHLDEAYVGSTNFIHQMGFHPEPGPHMLTLVDDEGNELKQAFEVLQ</sequence>
<comment type="similarity">
    <text evidence="2">In the C-terminal section; belongs to the transpeptidase family.</text>
</comment>
<keyword evidence="4" id="KW-0121">Carboxypeptidase</keyword>
<evidence type="ECO:0000313" key="15">
    <source>
        <dbReference type="EMBL" id="WOK08426.1"/>
    </source>
</evidence>
<evidence type="ECO:0000313" key="16">
    <source>
        <dbReference type="Proteomes" id="UP001302349"/>
    </source>
</evidence>
<evidence type="ECO:0000256" key="3">
    <source>
        <dbReference type="ARBA" id="ARBA00007739"/>
    </source>
</evidence>
<reference evidence="15 16" key="1">
    <citation type="journal article" date="2023" name="Microbiol. Resour. Announc.">
        <title>Complete Genome Sequence of Imperialibacter roseus strain P4T.</title>
        <authorList>
            <person name="Tizabi D.R."/>
            <person name="Bachvaroff T."/>
            <person name="Hill R.T."/>
        </authorList>
    </citation>
    <scope>NUCLEOTIDE SEQUENCE [LARGE SCALE GENOMIC DNA]</scope>
    <source>
        <strain evidence="15 16">P4T</strain>
    </source>
</reference>
<keyword evidence="9" id="KW-0511">Multifunctional enzyme</keyword>
<proteinExistence type="inferred from homology"/>
<evidence type="ECO:0000259" key="12">
    <source>
        <dbReference type="Pfam" id="PF00905"/>
    </source>
</evidence>
<evidence type="ECO:0000256" key="11">
    <source>
        <dbReference type="ARBA" id="ARBA00049902"/>
    </source>
</evidence>
<dbReference type="Pfam" id="PF00905">
    <property type="entry name" value="Transpeptidase"/>
    <property type="match status" value="1"/>
</dbReference>
<dbReference type="Gene3D" id="3.40.710.10">
    <property type="entry name" value="DD-peptidase/beta-lactamase superfamily"/>
    <property type="match status" value="1"/>
</dbReference>
<dbReference type="Gene3D" id="1.10.3810.10">
    <property type="entry name" value="Biosynthetic peptidoglycan transglycosylase-like"/>
    <property type="match status" value="1"/>
</dbReference>
<evidence type="ECO:0000256" key="2">
    <source>
        <dbReference type="ARBA" id="ARBA00007090"/>
    </source>
</evidence>
<keyword evidence="16" id="KW-1185">Reference proteome</keyword>
<feature type="domain" description="Penicillin-binding C-terminal" evidence="14">
    <location>
        <begin position="678"/>
        <end position="761"/>
    </location>
</feature>
<feature type="domain" description="Glycosyl transferase family 51" evidence="13">
    <location>
        <begin position="36"/>
        <end position="202"/>
    </location>
</feature>
<gene>
    <name evidence="15" type="primary">pbpC</name>
    <name evidence="15" type="ORF">RT717_07220</name>
</gene>
<keyword evidence="7" id="KW-0808">Transferase</keyword>
<keyword evidence="8" id="KW-0378">Hydrolase</keyword>
<dbReference type="InterPro" id="IPR009647">
    <property type="entry name" value="PBP_C"/>
</dbReference>
<dbReference type="InterPro" id="IPR011815">
    <property type="entry name" value="PBP_1c"/>
</dbReference>
<evidence type="ECO:0000256" key="7">
    <source>
        <dbReference type="ARBA" id="ARBA00022679"/>
    </source>
</evidence>
<dbReference type="Pfam" id="PF06832">
    <property type="entry name" value="BiPBP_C"/>
    <property type="match status" value="1"/>
</dbReference>
<organism evidence="15 16">
    <name type="scientific">Imperialibacter roseus</name>
    <dbReference type="NCBI Taxonomy" id="1324217"/>
    <lineage>
        <taxon>Bacteria</taxon>
        <taxon>Pseudomonadati</taxon>
        <taxon>Bacteroidota</taxon>
        <taxon>Cytophagia</taxon>
        <taxon>Cytophagales</taxon>
        <taxon>Flammeovirgaceae</taxon>
        <taxon>Imperialibacter</taxon>
    </lineage>
</organism>
<evidence type="ECO:0000259" key="13">
    <source>
        <dbReference type="Pfam" id="PF00912"/>
    </source>
</evidence>
<dbReference type="RefSeq" id="WP_317491067.1">
    <property type="nucleotide sequence ID" value="NZ_CP136051.1"/>
</dbReference>
<dbReference type="PANTHER" id="PTHR32282:SF15">
    <property type="entry name" value="PENICILLIN-BINDING PROTEIN 1C"/>
    <property type="match status" value="1"/>
</dbReference>
<dbReference type="PANTHER" id="PTHR32282">
    <property type="entry name" value="BINDING PROTEIN TRANSPEPTIDASE, PUTATIVE-RELATED"/>
    <property type="match status" value="1"/>
</dbReference>